<gene>
    <name evidence="2" type="primary">Dper\GL13333</name>
    <name evidence="2" type="ORF">Dper_GL13333</name>
</gene>
<dbReference type="AlphaFoldDB" id="B4H366"/>
<protein>
    <submittedName>
        <fullName evidence="2">GL13333</fullName>
    </submittedName>
</protein>
<sequence>MQHNQSQQHCHNARAAAAPYRKPFRGAPVAGSKANQMMYSSCQMPSDPLYIDFNRPTTVPPTKSAAGSATQGQAHVLTVPAARHQGTASPAAKPQGTACSTGPLKTNANPAQSTAWEMARKKPLKSKQQPKGKHQLPLQQEFSGHLSGNVHANGNSEGVHKWPPKQRFHPQNRFNGGGFNRPPPSHGCPHHMMPVMGLMGPGPRPRCERPMPMAPFPPMPYPPQIVPPMAMRCPMPPMGGPPPPPHFMRHNGRGAPIHMMGGPPMHLMGPRMPLRGMPPGGPFGGGMNMNGGPNGGRIKKPNPVLIKQVVKGKSTIKTLKNMVNQYPLDKPWVTEQIRGEHDKKVDIENRLKGNKDDELFAQFKVQRDKFVELYEGARENYLKQEAASVMAKDAKPDKDKEKNTTQNAAQDAATPSP</sequence>
<dbReference type="GO" id="GO:0030707">
    <property type="term" value="P:follicle cell of egg chamber development"/>
    <property type="evidence" value="ECO:0007669"/>
    <property type="project" value="EnsemblMetazoa"/>
</dbReference>
<evidence type="ECO:0000313" key="3">
    <source>
        <dbReference type="Proteomes" id="UP000008744"/>
    </source>
</evidence>
<dbReference type="EMBL" id="CH479205">
    <property type="protein sequence ID" value="EDW30759.1"/>
    <property type="molecule type" value="Genomic_DNA"/>
</dbReference>
<dbReference type="eggNOG" id="ENOG502SZ5I">
    <property type="taxonomic scope" value="Eukaryota"/>
</dbReference>
<dbReference type="OrthoDB" id="273070at2759"/>
<feature type="compositionally biased region" description="Basic and acidic residues" evidence="1">
    <location>
        <begin position="392"/>
        <end position="403"/>
    </location>
</feature>
<feature type="compositionally biased region" description="Low complexity" evidence="1">
    <location>
        <begin position="404"/>
        <end position="417"/>
    </location>
</feature>
<evidence type="ECO:0000256" key="1">
    <source>
        <dbReference type="SAM" id="MobiDB-lite"/>
    </source>
</evidence>
<dbReference type="PhylomeDB" id="B4H366"/>
<name>B4H366_DROPE</name>
<dbReference type="Proteomes" id="UP000008744">
    <property type="component" value="Unassembled WGS sequence"/>
</dbReference>
<feature type="region of interest" description="Disordered" evidence="1">
    <location>
        <begin position="386"/>
        <end position="417"/>
    </location>
</feature>
<dbReference type="HOGENOM" id="CLU_053404_0_0_1"/>
<proteinExistence type="predicted"/>
<dbReference type="GO" id="GO:0005634">
    <property type="term" value="C:nucleus"/>
    <property type="evidence" value="ECO:0007669"/>
    <property type="project" value="EnsemblMetazoa"/>
</dbReference>
<organism evidence="3">
    <name type="scientific">Drosophila persimilis</name>
    <name type="common">Fruit fly</name>
    <dbReference type="NCBI Taxonomy" id="7234"/>
    <lineage>
        <taxon>Eukaryota</taxon>
        <taxon>Metazoa</taxon>
        <taxon>Ecdysozoa</taxon>
        <taxon>Arthropoda</taxon>
        <taxon>Hexapoda</taxon>
        <taxon>Insecta</taxon>
        <taxon>Pterygota</taxon>
        <taxon>Neoptera</taxon>
        <taxon>Endopterygota</taxon>
        <taxon>Diptera</taxon>
        <taxon>Brachycera</taxon>
        <taxon>Muscomorpha</taxon>
        <taxon>Ephydroidea</taxon>
        <taxon>Drosophilidae</taxon>
        <taxon>Drosophila</taxon>
        <taxon>Sophophora</taxon>
    </lineage>
</organism>
<feature type="compositionally biased region" description="Basic residues" evidence="1">
    <location>
        <begin position="121"/>
        <end position="134"/>
    </location>
</feature>
<dbReference type="GO" id="GO:0019094">
    <property type="term" value="P:pole plasm mRNA localization"/>
    <property type="evidence" value="ECO:0007669"/>
    <property type="project" value="EnsemblMetazoa"/>
</dbReference>
<keyword evidence="3" id="KW-1185">Reference proteome</keyword>
<feature type="compositionally biased region" description="Polar residues" evidence="1">
    <location>
        <begin position="97"/>
        <end position="115"/>
    </location>
</feature>
<accession>B4H366</accession>
<feature type="region of interest" description="Disordered" evidence="1">
    <location>
        <begin position="87"/>
        <end position="181"/>
    </location>
</feature>
<evidence type="ECO:0000313" key="2">
    <source>
        <dbReference type="EMBL" id="EDW30759.1"/>
    </source>
</evidence>
<reference evidence="2 3" key="1">
    <citation type="journal article" date="2007" name="Nature">
        <title>Evolution of genes and genomes on the Drosophila phylogeny.</title>
        <authorList>
            <consortium name="Drosophila 12 Genomes Consortium"/>
            <person name="Clark A.G."/>
            <person name="Eisen M.B."/>
            <person name="Smith D.R."/>
            <person name="Bergman C.M."/>
            <person name="Oliver B."/>
            <person name="Markow T.A."/>
            <person name="Kaufman T.C."/>
            <person name="Kellis M."/>
            <person name="Gelbart W."/>
            <person name="Iyer V.N."/>
            <person name="Pollard D.A."/>
            <person name="Sackton T.B."/>
            <person name="Larracuente A.M."/>
            <person name="Singh N.D."/>
            <person name="Abad J.P."/>
            <person name="Abt D.N."/>
            <person name="Adryan B."/>
            <person name="Aguade M."/>
            <person name="Akashi H."/>
            <person name="Anderson W.W."/>
            <person name="Aquadro C.F."/>
            <person name="Ardell D.H."/>
            <person name="Arguello R."/>
            <person name="Artieri C.G."/>
            <person name="Barbash D.A."/>
            <person name="Barker D."/>
            <person name="Barsanti P."/>
            <person name="Batterham P."/>
            <person name="Batzoglou S."/>
            <person name="Begun D."/>
            <person name="Bhutkar A."/>
            <person name="Blanco E."/>
            <person name="Bosak S.A."/>
            <person name="Bradley R.K."/>
            <person name="Brand A.D."/>
            <person name="Brent M.R."/>
            <person name="Brooks A.N."/>
            <person name="Brown R.H."/>
            <person name="Butlin R.K."/>
            <person name="Caggese C."/>
            <person name="Calvi B.R."/>
            <person name="Bernardo de Carvalho A."/>
            <person name="Caspi A."/>
            <person name="Castrezana S."/>
            <person name="Celniker S.E."/>
            <person name="Chang J.L."/>
            <person name="Chapple C."/>
            <person name="Chatterji S."/>
            <person name="Chinwalla A."/>
            <person name="Civetta A."/>
            <person name="Clifton S.W."/>
            <person name="Comeron J.M."/>
            <person name="Costello J.C."/>
            <person name="Coyne J.A."/>
            <person name="Daub J."/>
            <person name="David R.G."/>
            <person name="Delcher A.L."/>
            <person name="Delehaunty K."/>
            <person name="Do C.B."/>
            <person name="Ebling H."/>
            <person name="Edwards K."/>
            <person name="Eickbush T."/>
            <person name="Evans J.D."/>
            <person name="Filipski A."/>
            <person name="Findeiss S."/>
            <person name="Freyhult E."/>
            <person name="Fulton L."/>
            <person name="Fulton R."/>
            <person name="Garcia A.C."/>
            <person name="Gardiner A."/>
            <person name="Garfield D.A."/>
            <person name="Garvin B.E."/>
            <person name="Gibson G."/>
            <person name="Gilbert D."/>
            <person name="Gnerre S."/>
            <person name="Godfrey J."/>
            <person name="Good R."/>
            <person name="Gotea V."/>
            <person name="Gravely B."/>
            <person name="Greenberg A.J."/>
            <person name="Griffiths-Jones S."/>
            <person name="Gross S."/>
            <person name="Guigo R."/>
            <person name="Gustafson E.A."/>
            <person name="Haerty W."/>
            <person name="Hahn M.W."/>
            <person name="Halligan D.L."/>
            <person name="Halpern A.L."/>
            <person name="Halter G.M."/>
            <person name="Han M.V."/>
            <person name="Heger A."/>
            <person name="Hillier L."/>
            <person name="Hinrichs A.S."/>
            <person name="Holmes I."/>
            <person name="Hoskins R.A."/>
            <person name="Hubisz M.J."/>
            <person name="Hultmark D."/>
            <person name="Huntley M.A."/>
            <person name="Jaffe D.B."/>
            <person name="Jagadeeshan S."/>
            <person name="Jeck W.R."/>
            <person name="Johnson J."/>
            <person name="Jones C.D."/>
            <person name="Jordan W.C."/>
            <person name="Karpen G.H."/>
            <person name="Kataoka E."/>
            <person name="Keightley P.D."/>
            <person name="Kheradpour P."/>
            <person name="Kirkness E.F."/>
            <person name="Koerich L.B."/>
            <person name="Kristiansen K."/>
            <person name="Kudrna D."/>
            <person name="Kulathinal R.J."/>
            <person name="Kumar S."/>
            <person name="Kwok R."/>
            <person name="Lander E."/>
            <person name="Langley C.H."/>
            <person name="Lapoint R."/>
            <person name="Lazzaro B.P."/>
            <person name="Lee S.J."/>
            <person name="Levesque L."/>
            <person name="Li R."/>
            <person name="Lin C.F."/>
            <person name="Lin M.F."/>
            <person name="Lindblad-Toh K."/>
            <person name="Llopart A."/>
            <person name="Long M."/>
            <person name="Low L."/>
            <person name="Lozovsky E."/>
            <person name="Lu J."/>
            <person name="Luo M."/>
            <person name="Machado C.A."/>
            <person name="Makalowski W."/>
            <person name="Marzo M."/>
            <person name="Matsuda M."/>
            <person name="Matzkin L."/>
            <person name="McAllister B."/>
            <person name="McBride C.S."/>
            <person name="McKernan B."/>
            <person name="McKernan K."/>
            <person name="Mendez-Lago M."/>
            <person name="Minx P."/>
            <person name="Mollenhauer M.U."/>
            <person name="Montooth K."/>
            <person name="Mount S.M."/>
            <person name="Mu X."/>
            <person name="Myers E."/>
            <person name="Negre B."/>
            <person name="Newfeld S."/>
            <person name="Nielsen R."/>
            <person name="Noor M.A."/>
            <person name="O'Grady P."/>
            <person name="Pachter L."/>
            <person name="Papaceit M."/>
            <person name="Parisi M.J."/>
            <person name="Parisi M."/>
            <person name="Parts L."/>
            <person name="Pedersen J.S."/>
            <person name="Pesole G."/>
            <person name="Phillippy A.M."/>
            <person name="Ponting C.P."/>
            <person name="Pop M."/>
            <person name="Porcelli D."/>
            <person name="Powell J.R."/>
            <person name="Prohaska S."/>
            <person name="Pruitt K."/>
            <person name="Puig M."/>
            <person name="Quesneville H."/>
            <person name="Ram K.R."/>
            <person name="Rand D."/>
            <person name="Rasmussen M.D."/>
            <person name="Reed L.K."/>
            <person name="Reenan R."/>
            <person name="Reily A."/>
            <person name="Remington K.A."/>
            <person name="Rieger T.T."/>
            <person name="Ritchie M.G."/>
            <person name="Robin C."/>
            <person name="Rogers Y.H."/>
            <person name="Rohde C."/>
            <person name="Rozas J."/>
            <person name="Rubenfield M.J."/>
            <person name="Ruiz A."/>
            <person name="Russo S."/>
            <person name="Salzberg S.L."/>
            <person name="Sanchez-Gracia A."/>
            <person name="Saranga D.J."/>
            <person name="Sato H."/>
            <person name="Schaeffer S.W."/>
            <person name="Schatz M.C."/>
            <person name="Schlenke T."/>
            <person name="Schwartz R."/>
            <person name="Segarra C."/>
            <person name="Singh R.S."/>
            <person name="Sirot L."/>
            <person name="Sirota M."/>
            <person name="Sisneros N.B."/>
            <person name="Smith C.D."/>
            <person name="Smith T.F."/>
            <person name="Spieth J."/>
            <person name="Stage D.E."/>
            <person name="Stark A."/>
            <person name="Stephan W."/>
            <person name="Strausberg R.L."/>
            <person name="Strempel S."/>
            <person name="Sturgill D."/>
            <person name="Sutton G."/>
            <person name="Sutton G.G."/>
            <person name="Tao W."/>
            <person name="Teichmann S."/>
            <person name="Tobari Y.N."/>
            <person name="Tomimura Y."/>
            <person name="Tsolas J.M."/>
            <person name="Valente V.L."/>
            <person name="Venter E."/>
            <person name="Venter J.C."/>
            <person name="Vicario S."/>
            <person name="Vieira F.G."/>
            <person name="Vilella A.J."/>
            <person name="Villasante A."/>
            <person name="Walenz B."/>
            <person name="Wang J."/>
            <person name="Wasserman M."/>
            <person name="Watts T."/>
            <person name="Wilson D."/>
            <person name="Wilson R.K."/>
            <person name="Wing R.A."/>
            <person name="Wolfner M.F."/>
            <person name="Wong A."/>
            <person name="Wong G.K."/>
            <person name="Wu C.I."/>
            <person name="Wu G."/>
            <person name="Yamamoto D."/>
            <person name="Yang H.P."/>
            <person name="Yang S.P."/>
            <person name="Yorke J.A."/>
            <person name="Yoshida K."/>
            <person name="Zdobnov E."/>
            <person name="Zhang P."/>
            <person name="Zhang Y."/>
            <person name="Zimin A.V."/>
            <person name="Baldwin J."/>
            <person name="Abdouelleil A."/>
            <person name="Abdulkadir J."/>
            <person name="Abebe A."/>
            <person name="Abera B."/>
            <person name="Abreu J."/>
            <person name="Acer S.C."/>
            <person name="Aftuck L."/>
            <person name="Alexander A."/>
            <person name="An P."/>
            <person name="Anderson E."/>
            <person name="Anderson S."/>
            <person name="Arachi H."/>
            <person name="Azer M."/>
            <person name="Bachantsang P."/>
            <person name="Barry A."/>
            <person name="Bayul T."/>
            <person name="Berlin A."/>
            <person name="Bessette D."/>
            <person name="Bloom T."/>
            <person name="Blye J."/>
            <person name="Boguslavskiy L."/>
            <person name="Bonnet C."/>
            <person name="Boukhgalter B."/>
            <person name="Bourzgui I."/>
            <person name="Brown A."/>
            <person name="Cahill P."/>
            <person name="Channer S."/>
            <person name="Cheshatsang Y."/>
            <person name="Chuda L."/>
            <person name="Citroen M."/>
            <person name="Collymore A."/>
            <person name="Cooke P."/>
            <person name="Costello M."/>
            <person name="D'Aco K."/>
            <person name="Daza R."/>
            <person name="De Haan G."/>
            <person name="DeGray S."/>
            <person name="DeMaso C."/>
            <person name="Dhargay N."/>
            <person name="Dooley K."/>
            <person name="Dooley E."/>
            <person name="Doricent M."/>
            <person name="Dorje P."/>
            <person name="Dorjee K."/>
            <person name="Dupes A."/>
            <person name="Elong R."/>
            <person name="Falk J."/>
            <person name="Farina A."/>
            <person name="Faro S."/>
            <person name="Ferguson D."/>
            <person name="Fisher S."/>
            <person name="Foley C.D."/>
            <person name="Franke A."/>
            <person name="Friedrich D."/>
            <person name="Gadbois L."/>
            <person name="Gearin G."/>
            <person name="Gearin C.R."/>
            <person name="Giannoukos G."/>
            <person name="Goode T."/>
            <person name="Graham J."/>
            <person name="Grandbois E."/>
            <person name="Grewal S."/>
            <person name="Gyaltsen K."/>
            <person name="Hafez N."/>
            <person name="Hagos B."/>
            <person name="Hall J."/>
            <person name="Henson C."/>
            <person name="Hollinger A."/>
            <person name="Honan T."/>
            <person name="Huard M.D."/>
            <person name="Hughes L."/>
            <person name="Hurhula B."/>
            <person name="Husby M.E."/>
            <person name="Kamat A."/>
            <person name="Kanga B."/>
            <person name="Kashin S."/>
            <person name="Khazanovich D."/>
            <person name="Kisner P."/>
            <person name="Lance K."/>
            <person name="Lara M."/>
            <person name="Lee W."/>
            <person name="Lennon N."/>
            <person name="Letendre F."/>
            <person name="LeVine R."/>
            <person name="Lipovsky A."/>
            <person name="Liu X."/>
            <person name="Liu J."/>
            <person name="Liu S."/>
            <person name="Lokyitsang T."/>
            <person name="Lokyitsang Y."/>
            <person name="Lubonja R."/>
            <person name="Lui A."/>
            <person name="MacDonald P."/>
            <person name="Magnisalis V."/>
            <person name="Maru K."/>
            <person name="Matthews C."/>
            <person name="McCusker W."/>
            <person name="McDonough S."/>
            <person name="Mehta T."/>
            <person name="Meldrim J."/>
            <person name="Meneus L."/>
            <person name="Mihai O."/>
            <person name="Mihalev A."/>
            <person name="Mihova T."/>
            <person name="Mittelman R."/>
            <person name="Mlenga V."/>
            <person name="Montmayeur A."/>
            <person name="Mulrain L."/>
            <person name="Navidi A."/>
            <person name="Naylor J."/>
            <person name="Negash T."/>
            <person name="Nguyen T."/>
            <person name="Nguyen N."/>
            <person name="Nicol R."/>
            <person name="Norbu C."/>
            <person name="Norbu N."/>
            <person name="Novod N."/>
            <person name="O'Neill B."/>
            <person name="Osman S."/>
            <person name="Markiewicz E."/>
            <person name="Oyono O.L."/>
            <person name="Patti C."/>
            <person name="Phunkhang P."/>
            <person name="Pierre F."/>
            <person name="Priest M."/>
            <person name="Raghuraman S."/>
            <person name="Rege F."/>
            <person name="Reyes R."/>
            <person name="Rise C."/>
            <person name="Rogov P."/>
            <person name="Ross K."/>
            <person name="Ryan E."/>
            <person name="Settipalli S."/>
            <person name="Shea T."/>
            <person name="Sherpa N."/>
            <person name="Shi L."/>
            <person name="Shih D."/>
            <person name="Sparrow T."/>
            <person name="Spaulding J."/>
            <person name="Stalker J."/>
            <person name="Stange-Thomann N."/>
            <person name="Stavropoulos S."/>
            <person name="Stone C."/>
            <person name="Strader C."/>
            <person name="Tesfaye S."/>
            <person name="Thomson T."/>
            <person name="Thoulutsang Y."/>
            <person name="Thoulutsang D."/>
            <person name="Topham K."/>
            <person name="Topping I."/>
            <person name="Tsamla T."/>
            <person name="Vassiliev H."/>
            <person name="Vo A."/>
            <person name="Wangchuk T."/>
            <person name="Wangdi T."/>
            <person name="Weiand M."/>
            <person name="Wilkinson J."/>
            <person name="Wilson A."/>
            <person name="Yadav S."/>
            <person name="Young G."/>
            <person name="Yu Q."/>
            <person name="Zembek L."/>
            <person name="Zhong D."/>
            <person name="Zimmer A."/>
            <person name="Zwirko Z."/>
            <person name="Jaffe D.B."/>
            <person name="Alvarez P."/>
            <person name="Brockman W."/>
            <person name="Butler J."/>
            <person name="Chin C."/>
            <person name="Gnerre S."/>
            <person name="Grabherr M."/>
            <person name="Kleber M."/>
            <person name="Mauceli E."/>
            <person name="MacCallum I."/>
        </authorList>
    </citation>
    <scope>NUCLEOTIDE SEQUENCE [LARGE SCALE GENOMIC DNA]</scope>
    <source>
        <strain evidence="3">MSH-3 / Tucson 14011-0111.49</strain>
    </source>
</reference>
<dbReference type="KEGG" id="dpe:6600143"/>
<dbReference type="OMA" id="PFMRRNG"/>